<evidence type="ECO:0000256" key="3">
    <source>
        <dbReference type="ARBA" id="ARBA00022448"/>
    </source>
</evidence>
<dbReference type="Gene3D" id="1.10.287.470">
    <property type="entry name" value="Helix hairpin bin"/>
    <property type="match status" value="1"/>
</dbReference>
<dbReference type="InterPro" id="IPR058626">
    <property type="entry name" value="MdtA-like_b-barrel"/>
</dbReference>
<sequence>MDQQTAGSSDRLTNSTAQSAPPPATPRARSRRRWILWILIVVVALLILFAIFRPHGASHKHARGGNMADSNVQPVAVATAHTGDMPVIFQEIGTVVPVTNVTITPRVSGHIAAVYYQEGQHAHKGDELELIDPRPYEATLAQYRGTLAADMAQLEKARVDNARYQRLIKQNSTSAMTARDQEFTVQQLEGQVEFDRANVHNAELNVMYCHIIAPVDGRVGIRVLDVGNYVTAGQSGGLTILTQMQPISVIFTVPQNQLAEVATHLRESGELTVEAWDSDNTHKIATGTVKALDSQIDTSTGTVRMRGIFANEDEHLFPNQFVNPHLLVTTLHNALLIPGNALQTGPDGRFVYRVKPDMTVEVVPVTVGTTDSTNAVIQKGLNPGDRVVTDGVSHLRPGQKVSIPDTSSAAKQTSDAEQQTAGQHRRHHNGQQSSDAPQKGNDPSSPADTGTH</sequence>
<keyword evidence="6 8" id="KW-0472">Membrane</keyword>
<dbReference type="EMBL" id="BJVA01000004">
    <property type="protein sequence ID" value="GEK95759.1"/>
    <property type="molecule type" value="Genomic_DNA"/>
</dbReference>
<evidence type="ECO:0000259" key="12">
    <source>
        <dbReference type="Pfam" id="PF25967"/>
    </source>
</evidence>
<dbReference type="SUPFAM" id="SSF111369">
    <property type="entry name" value="HlyD-like secretion proteins"/>
    <property type="match status" value="1"/>
</dbReference>
<dbReference type="InterPro" id="IPR058625">
    <property type="entry name" value="MdtA-like_BSH"/>
</dbReference>
<dbReference type="Gene3D" id="2.40.420.20">
    <property type="match status" value="1"/>
</dbReference>
<keyword evidence="8" id="KW-0812">Transmembrane</keyword>
<dbReference type="GO" id="GO:0015562">
    <property type="term" value="F:efflux transmembrane transporter activity"/>
    <property type="evidence" value="ECO:0007669"/>
    <property type="project" value="TreeGrafter"/>
</dbReference>
<reference evidence="13 14" key="1">
    <citation type="submission" date="2019-07" db="EMBL/GenBank/DDBJ databases">
        <title>Whole genome shotgun sequence of Gluconobacter kanchanaburiensis NBRC 103587.</title>
        <authorList>
            <person name="Hosoyama A."/>
            <person name="Uohara A."/>
            <person name="Ohji S."/>
            <person name="Ichikawa N."/>
        </authorList>
    </citation>
    <scope>NUCLEOTIDE SEQUENCE [LARGE SCALE GENOMIC DNA]</scope>
    <source>
        <strain evidence="13 14">NBRC 103587</strain>
    </source>
</reference>
<protein>
    <submittedName>
        <fullName evidence="13">Transport system membrane protein</fullName>
    </submittedName>
</protein>
<comment type="caution">
    <text evidence="13">The sequence shown here is derived from an EMBL/GenBank/DDBJ whole genome shotgun (WGS) entry which is preliminary data.</text>
</comment>
<feature type="region of interest" description="Disordered" evidence="7">
    <location>
        <begin position="376"/>
        <end position="452"/>
    </location>
</feature>
<evidence type="ECO:0000259" key="9">
    <source>
        <dbReference type="Pfam" id="PF25876"/>
    </source>
</evidence>
<gene>
    <name evidence="13" type="ORF">GKA01_09560</name>
</gene>
<feature type="transmembrane region" description="Helical" evidence="8">
    <location>
        <begin position="34"/>
        <end position="52"/>
    </location>
</feature>
<dbReference type="GO" id="GO:1990281">
    <property type="term" value="C:efflux pump complex"/>
    <property type="evidence" value="ECO:0007669"/>
    <property type="project" value="TreeGrafter"/>
</dbReference>
<evidence type="ECO:0000256" key="4">
    <source>
        <dbReference type="ARBA" id="ARBA00022475"/>
    </source>
</evidence>
<accession>A0A511B5P8</accession>
<feature type="domain" description="Multidrug resistance protein MdtA-like barrel-sandwich hybrid" evidence="10">
    <location>
        <begin position="100"/>
        <end position="238"/>
    </location>
</feature>
<dbReference type="Gene3D" id="2.40.50.100">
    <property type="match status" value="1"/>
</dbReference>
<organism evidence="13 14">
    <name type="scientific">Gluconobacter kanchanaburiensis NBRC 103587</name>
    <dbReference type="NCBI Taxonomy" id="1307948"/>
    <lineage>
        <taxon>Bacteria</taxon>
        <taxon>Pseudomonadati</taxon>
        <taxon>Pseudomonadota</taxon>
        <taxon>Alphaproteobacteria</taxon>
        <taxon>Acetobacterales</taxon>
        <taxon>Acetobacteraceae</taxon>
        <taxon>Gluconobacter</taxon>
    </lineage>
</organism>
<keyword evidence="5" id="KW-0997">Cell inner membrane</keyword>
<evidence type="ECO:0000313" key="13">
    <source>
        <dbReference type="EMBL" id="GEK95759.1"/>
    </source>
</evidence>
<feature type="domain" description="Multidrug resistance protein MdtA-like C-terminal permuted SH3" evidence="12">
    <location>
        <begin position="333"/>
        <end position="392"/>
    </location>
</feature>
<comment type="subcellular location">
    <subcellularLocation>
        <location evidence="1">Cell membrane</location>
    </subcellularLocation>
</comment>
<dbReference type="PANTHER" id="PTHR30469:SF12">
    <property type="entry name" value="MULTIDRUG RESISTANCE PROTEIN MDTA"/>
    <property type="match status" value="1"/>
</dbReference>
<name>A0A511B5P8_9PROT</name>
<dbReference type="Pfam" id="PF25917">
    <property type="entry name" value="BSH_RND"/>
    <property type="match status" value="1"/>
</dbReference>
<evidence type="ECO:0000256" key="2">
    <source>
        <dbReference type="ARBA" id="ARBA00009477"/>
    </source>
</evidence>
<dbReference type="PANTHER" id="PTHR30469">
    <property type="entry name" value="MULTIDRUG RESISTANCE PROTEIN MDTA"/>
    <property type="match status" value="1"/>
</dbReference>
<feature type="compositionally biased region" description="Polar residues" evidence="7">
    <location>
        <begin position="1"/>
        <end position="14"/>
    </location>
</feature>
<dbReference type="Pfam" id="PF25967">
    <property type="entry name" value="RND-MFP_C"/>
    <property type="match status" value="1"/>
</dbReference>
<feature type="compositionally biased region" description="Polar residues" evidence="7">
    <location>
        <begin position="404"/>
        <end position="422"/>
    </location>
</feature>
<keyword evidence="4" id="KW-1003">Cell membrane</keyword>
<feature type="region of interest" description="Disordered" evidence="7">
    <location>
        <begin position="1"/>
        <end position="26"/>
    </location>
</feature>
<feature type="domain" description="Multidrug resistance protein MdtA-like beta-barrel" evidence="11">
    <location>
        <begin position="246"/>
        <end position="329"/>
    </location>
</feature>
<dbReference type="OrthoDB" id="9783047at2"/>
<dbReference type="InterPro" id="IPR058624">
    <property type="entry name" value="MdtA-like_HH"/>
</dbReference>
<dbReference type="Pfam" id="PF25876">
    <property type="entry name" value="HH_MFP_RND"/>
    <property type="match status" value="1"/>
</dbReference>
<evidence type="ECO:0000256" key="5">
    <source>
        <dbReference type="ARBA" id="ARBA00022519"/>
    </source>
</evidence>
<dbReference type="RefSeq" id="WP_146859729.1">
    <property type="nucleotide sequence ID" value="NZ_BARK01000005.1"/>
</dbReference>
<dbReference type="AlphaFoldDB" id="A0A511B5P8"/>
<dbReference type="InterPro" id="IPR058627">
    <property type="entry name" value="MdtA-like_C"/>
</dbReference>
<dbReference type="NCBIfam" id="TIGR01730">
    <property type="entry name" value="RND_mfp"/>
    <property type="match status" value="1"/>
</dbReference>
<evidence type="ECO:0000313" key="14">
    <source>
        <dbReference type="Proteomes" id="UP000321079"/>
    </source>
</evidence>
<evidence type="ECO:0000256" key="6">
    <source>
        <dbReference type="ARBA" id="ARBA00023136"/>
    </source>
</evidence>
<dbReference type="InterPro" id="IPR006143">
    <property type="entry name" value="RND_pump_MFP"/>
</dbReference>
<dbReference type="Gene3D" id="2.40.30.170">
    <property type="match status" value="1"/>
</dbReference>
<keyword evidence="3" id="KW-0813">Transport</keyword>
<keyword evidence="14" id="KW-1185">Reference proteome</keyword>
<keyword evidence="8" id="KW-1133">Transmembrane helix</keyword>
<feature type="domain" description="Multidrug resistance protein MdtA-like alpha-helical hairpin" evidence="9">
    <location>
        <begin position="139"/>
        <end position="208"/>
    </location>
</feature>
<evidence type="ECO:0000259" key="10">
    <source>
        <dbReference type="Pfam" id="PF25917"/>
    </source>
</evidence>
<dbReference type="Proteomes" id="UP000321079">
    <property type="component" value="Unassembled WGS sequence"/>
</dbReference>
<evidence type="ECO:0000256" key="7">
    <source>
        <dbReference type="SAM" id="MobiDB-lite"/>
    </source>
</evidence>
<feature type="compositionally biased region" description="Polar residues" evidence="7">
    <location>
        <begin position="430"/>
        <end position="452"/>
    </location>
</feature>
<proteinExistence type="inferred from homology"/>
<evidence type="ECO:0000259" key="11">
    <source>
        <dbReference type="Pfam" id="PF25944"/>
    </source>
</evidence>
<evidence type="ECO:0000256" key="1">
    <source>
        <dbReference type="ARBA" id="ARBA00004236"/>
    </source>
</evidence>
<dbReference type="Pfam" id="PF25944">
    <property type="entry name" value="Beta-barrel_RND"/>
    <property type="match status" value="1"/>
</dbReference>
<evidence type="ECO:0000256" key="8">
    <source>
        <dbReference type="SAM" id="Phobius"/>
    </source>
</evidence>
<comment type="similarity">
    <text evidence="2">Belongs to the membrane fusion protein (MFP) (TC 8.A.1) family.</text>
</comment>